<accession>A0AAP2VM47</accession>
<evidence type="ECO:0000313" key="2">
    <source>
        <dbReference type="Proteomes" id="UP001198806"/>
    </source>
</evidence>
<organism evidence="1 2">
    <name type="scientific">Parabacteroides distasonis</name>
    <dbReference type="NCBI Taxonomy" id="823"/>
    <lineage>
        <taxon>Bacteria</taxon>
        <taxon>Pseudomonadati</taxon>
        <taxon>Bacteroidota</taxon>
        <taxon>Bacteroidia</taxon>
        <taxon>Bacteroidales</taxon>
        <taxon>Tannerellaceae</taxon>
        <taxon>Parabacteroides</taxon>
    </lineage>
</organism>
<sequence>MRHIYYFTSYVILLCSFCLSCDNDDKTVGQEEFNTFVNGKYFDSIDAGIWLRQTEVGLQEINDQLDGTGPVITGMFWFTDGNTLLTPAVIDESAIMETSLDFKWRQYLHERGEEITLFVRSNYRYDPLTGRLSTDNQSLVREKGGSSYYIEGISGKGFTLRIEFKEPLHYDMGGFRNTYKENLSPDLRPDSPYKVFDSNEEAIAYVKKLLGE</sequence>
<dbReference type="EMBL" id="JAJCNI010000031">
    <property type="protein sequence ID" value="MCB6519902.1"/>
    <property type="molecule type" value="Genomic_DNA"/>
</dbReference>
<dbReference type="AlphaFoldDB" id="A0AAP2VM47"/>
<dbReference type="RefSeq" id="WP_122378378.1">
    <property type="nucleotide sequence ID" value="NZ_JADMVU010000005.1"/>
</dbReference>
<protein>
    <submittedName>
        <fullName evidence="1">Uncharacterized protein</fullName>
    </submittedName>
</protein>
<dbReference type="Proteomes" id="UP001198806">
    <property type="component" value="Unassembled WGS sequence"/>
</dbReference>
<name>A0AAP2VM47_PARDI</name>
<reference evidence="1" key="1">
    <citation type="submission" date="2021-10" db="EMBL/GenBank/DDBJ databases">
        <title>Collection of gut derived symbiotic bacterial strains cultured from healthy donors.</title>
        <authorList>
            <person name="Lin H."/>
            <person name="Littmann E."/>
            <person name="Kohout C."/>
            <person name="Pamer E.G."/>
        </authorList>
    </citation>
    <scope>NUCLEOTIDE SEQUENCE</scope>
    <source>
        <strain evidence="1">DFI.2.94</strain>
    </source>
</reference>
<gene>
    <name evidence="1" type="ORF">LI194_19150</name>
</gene>
<proteinExistence type="predicted"/>
<comment type="caution">
    <text evidence="1">The sequence shown here is derived from an EMBL/GenBank/DDBJ whole genome shotgun (WGS) entry which is preliminary data.</text>
</comment>
<evidence type="ECO:0000313" key="1">
    <source>
        <dbReference type="EMBL" id="MCB6519902.1"/>
    </source>
</evidence>